<accession>A0A9X1GE64</accession>
<dbReference type="EMBL" id="JAIFOC010000475">
    <property type="protein sequence ID" value="MBX4224126.1"/>
    <property type="molecule type" value="Genomic_DNA"/>
</dbReference>
<evidence type="ECO:0000256" key="2">
    <source>
        <dbReference type="SAM" id="MobiDB-lite"/>
    </source>
</evidence>
<feature type="non-terminal residue" evidence="3">
    <location>
        <position position="208"/>
    </location>
</feature>
<proteinExistence type="predicted"/>
<feature type="compositionally biased region" description="Polar residues" evidence="2">
    <location>
        <begin position="1"/>
        <end position="13"/>
    </location>
</feature>
<evidence type="ECO:0000313" key="3">
    <source>
        <dbReference type="EMBL" id="MBX4224126.1"/>
    </source>
</evidence>
<feature type="non-terminal residue" evidence="3">
    <location>
        <position position="1"/>
    </location>
</feature>
<keyword evidence="1" id="KW-0175">Coiled coil</keyword>
<protein>
    <submittedName>
        <fullName evidence="3">Type VII secretion protein EsaA</fullName>
    </submittedName>
</protein>
<feature type="coiled-coil region" evidence="1">
    <location>
        <begin position="27"/>
        <end position="69"/>
    </location>
</feature>
<evidence type="ECO:0000256" key="1">
    <source>
        <dbReference type="SAM" id="Coils"/>
    </source>
</evidence>
<dbReference type="Proteomes" id="UP001139644">
    <property type="component" value="Unassembled WGS sequence"/>
</dbReference>
<name>A0A9X1GE64_ENTFC</name>
<comment type="caution">
    <text evidence="3">The sequence shown here is derived from an EMBL/GenBank/DDBJ whole genome shotgun (WGS) entry which is preliminary data.</text>
</comment>
<organism evidence="3 4">
    <name type="scientific">Enterococcus faecium</name>
    <name type="common">Streptococcus faecium</name>
    <dbReference type="NCBI Taxonomy" id="1352"/>
    <lineage>
        <taxon>Bacteria</taxon>
        <taxon>Bacillati</taxon>
        <taxon>Bacillota</taxon>
        <taxon>Bacilli</taxon>
        <taxon>Lactobacillales</taxon>
        <taxon>Enterococcaceae</taxon>
        <taxon>Enterococcus</taxon>
    </lineage>
</organism>
<feature type="region of interest" description="Disordered" evidence="2">
    <location>
        <begin position="1"/>
        <end position="22"/>
    </location>
</feature>
<reference evidence="3" key="1">
    <citation type="journal article" date="2022" name="J. Anim. Sci.">
        <title>Whole genome sequence analyses-based assessment of virulence potential and antimicrobial susceptibilities and resistance of Enterococcus faecium strains isolated from commercial swine and cattle probiotic products.</title>
        <authorList>
            <person name="Shridhar P.B."/>
            <person name="Amachawadi R.G."/>
            <person name="Tokach M."/>
            <person name="Patel I."/>
            <person name="Gangiredla J."/>
            <person name="Mammel M."/>
            <person name="Nagaraja T.G."/>
        </authorList>
    </citation>
    <scope>NUCLEOTIDE SEQUENCE</scope>
    <source>
        <strain evidence="3">EF215</strain>
    </source>
</reference>
<sequence length="208" mass="23137">NNKGLEGGSQSTEAVKESVEDYTKQANENLKESIRQFNDQVAMQKKQLNEQWETDTADYKKQHDQLNETILSQLGDFYTINEQESTGVYAGFLSESVLFQVTQIKRITELQSEIGELQAQTEQLTQLKSQIAATYYNDPAATPDTATTEQVKTAILQLISDLGGNAPKLNAEYQGTLETSLAQNPDKSLEQLVDELAKQQVITPDQAS</sequence>
<gene>
    <name evidence="3" type="ORF">KYX88_15600</name>
</gene>
<dbReference type="AlphaFoldDB" id="A0A9X1GE64"/>
<evidence type="ECO:0000313" key="4">
    <source>
        <dbReference type="Proteomes" id="UP001139644"/>
    </source>
</evidence>